<evidence type="ECO:0000259" key="1">
    <source>
        <dbReference type="PROSITE" id="PS50093"/>
    </source>
</evidence>
<sequence>SGEAEFQIIEINDEVLAGPPMFYTLTGGEVEFIDGYLEIFRVPDPPDAPERPNGTISGSIDVSYTYSTSRVPGGKWYKFHFGDGESDWMQPGSGEQPQASHTWAESGTYEVKVKAKNNFDEESEWSEPFEVGISSLSITGISGGLGITAVIQNNGDTSVSNVEWTINIDGGLFILTKEKSGTILTLGPGESKEVHMRFVFGIGIGFSEDMPIISVTAKVPEEDTSI</sequence>
<dbReference type="CDD" id="cd00146">
    <property type="entry name" value="PKD"/>
    <property type="match status" value="1"/>
</dbReference>
<dbReference type="Pfam" id="PF00801">
    <property type="entry name" value="PKD"/>
    <property type="match status" value="1"/>
</dbReference>
<gene>
    <name evidence="2" type="ORF">S01H1_21943</name>
</gene>
<dbReference type="PROSITE" id="PS50093">
    <property type="entry name" value="PKD"/>
    <property type="match status" value="1"/>
</dbReference>
<reference evidence="2" key="1">
    <citation type="journal article" date="2014" name="Front. Microbiol.">
        <title>High frequency of phylogenetically diverse reductive dehalogenase-homologous genes in deep subseafloor sedimentary metagenomes.</title>
        <authorList>
            <person name="Kawai M."/>
            <person name="Futagami T."/>
            <person name="Toyoda A."/>
            <person name="Takaki Y."/>
            <person name="Nishi S."/>
            <person name="Hori S."/>
            <person name="Arai W."/>
            <person name="Tsubouchi T."/>
            <person name="Morono Y."/>
            <person name="Uchiyama I."/>
            <person name="Ito T."/>
            <person name="Fujiyama A."/>
            <person name="Inagaki F."/>
            <person name="Takami H."/>
        </authorList>
    </citation>
    <scope>NUCLEOTIDE SEQUENCE</scope>
    <source>
        <strain evidence="2">Expedition CK06-06</strain>
    </source>
</reference>
<evidence type="ECO:0000313" key="2">
    <source>
        <dbReference type="EMBL" id="GAF98541.1"/>
    </source>
</evidence>
<name>X0UGW7_9ZZZZ</name>
<organism evidence="2">
    <name type="scientific">marine sediment metagenome</name>
    <dbReference type="NCBI Taxonomy" id="412755"/>
    <lineage>
        <taxon>unclassified sequences</taxon>
        <taxon>metagenomes</taxon>
        <taxon>ecological metagenomes</taxon>
    </lineage>
</organism>
<feature type="non-terminal residue" evidence="2">
    <location>
        <position position="226"/>
    </location>
</feature>
<dbReference type="InterPro" id="IPR013783">
    <property type="entry name" value="Ig-like_fold"/>
</dbReference>
<accession>X0UGW7</accession>
<proteinExistence type="predicted"/>
<dbReference type="InterPro" id="IPR000601">
    <property type="entry name" value="PKD_dom"/>
</dbReference>
<dbReference type="AlphaFoldDB" id="X0UGW7"/>
<feature type="domain" description="PKD" evidence="1">
    <location>
        <begin position="45"/>
        <end position="118"/>
    </location>
</feature>
<feature type="non-terminal residue" evidence="2">
    <location>
        <position position="1"/>
    </location>
</feature>
<dbReference type="InterPro" id="IPR035986">
    <property type="entry name" value="PKD_dom_sf"/>
</dbReference>
<dbReference type="Gene3D" id="2.60.40.10">
    <property type="entry name" value="Immunoglobulins"/>
    <property type="match status" value="2"/>
</dbReference>
<comment type="caution">
    <text evidence="2">The sequence shown here is derived from an EMBL/GenBank/DDBJ whole genome shotgun (WGS) entry which is preliminary data.</text>
</comment>
<dbReference type="SUPFAM" id="SSF49299">
    <property type="entry name" value="PKD domain"/>
    <property type="match status" value="1"/>
</dbReference>
<protein>
    <recommendedName>
        <fullName evidence="1">PKD domain-containing protein</fullName>
    </recommendedName>
</protein>
<dbReference type="EMBL" id="BARS01012273">
    <property type="protein sequence ID" value="GAF98541.1"/>
    <property type="molecule type" value="Genomic_DNA"/>
</dbReference>